<evidence type="ECO:0000256" key="4">
    <source>
        <dbReference type="PIRSR" id="PIRSR005739-1"/>
    </source>
</evidence>
<name>A0A2V1DWB3_9PLEO</name>
<sequence>LPAKKASQISLEALDLLSQVRLLLEPPQLVLADHFLGYMSTKALCAAVEFGIPDILQSGPRTLEGLAAECKAHPHRLRQIMRTLHNNGIFAYNLSNDTYTNNHTSTLLVSDHWTQWHNWVHLYGNEFYDMARGLPESVRADSTRCPAQINYDTDDSMFKYFTDKGWIAKFHKTLSGGAIAQAPGIIEDYPWEEVSEGTVIDIGGGGGGLIALLLRKYRTMTGGVLDAPKVIEHARANFHGSEGQYRDVASQIPAENFIAGDFFVEIPPNDVYTIKWCLHDWDEENASIILTNIRKAIQRSSKSRLVILESVLDDGHVARMSRYADMNMYVAVGGKERDESQWRHLAETTGWSLRKIYSLRNAWPSAIELVP</sequence>
<feature type="active site" description="Proton acceptor" evidence="4">
    <location>
        <position position="279"/>
    </location>
</feature>
<dbReference type="PROSITE" id="PS51683">
    <property type="entry name" value="SAM_OMT_II"/>
    <property type="match status" value="1"/>
</dbReference>
<dbReference type="InterPro" id="IPR036388">
    <property type="entry name" value="WH-like_DNA-bd_sf"/>
</dbReference>
<organism evidence="7 8">
    <name type="scientific">Periconia macrospinosa</name>
    <dbReference type="NCBI Taxonomy" id="97972"/>
    <lineage>
        <taxon>Eukaryota</taxon>
        <taxon>Fungi</taxon>
        <taxon>Dikarya</taxon>
        <taxon>Ascomycota</taxon>
        <taxon>Pezizomycotina</taxon>
        <taxon>Dothideomycetes</taxon>
        <taxon>Pleosporomycetidae</taxon>
        <taxon>Pleosporales</taxon>
        <taxon>Massarineae</taxon>
        <taxon>Periconiaceae</taxon>
        <taxon>Periconia</taxon>
    </lineage>
</organism>
<dbReference type="STRING" id="97972.A0A2V1DWB3"/>
<dbReference type="GO" id="GO:0046983">
    <property type="term" value="F:protein dimerization activity"/>
    <property type="evidence" value="ECO:0007669"/>
    <property type="project" value="InterPro"/>
</dbReference>
<keyword evidence="8" id="KW-1185">Reference proteome</keyword>
<feature type="non-terminal residue" evidence="7">
    <location>
        <position position="371"/>
    </location>
</feature>
<dbReference type="PANTHER" id="PTHR43712:SF2">
    <property type="entry name" value="O-METHYLTRANSFERASE CICE"/>
    <property type="match status" value="1"/>
</dbReference>
<dbReference type="GO" id="GO:0032259">
    <property type="term" value="P:methylation"/>
    <property type="evidence" value="ECO:0007669"/>
    <property type="project" value="UniProtKB-KW"/>
</dbReference>
<feature type="non-terminal residue" evidence="7">
    <location>
        <position position="1"/>
    </location>
</feature>
<gene>
    <name evidence="7" type="ORF">DM02DRAFT_509144</name>
</gene>
<dbReference type="Gene3D" id="1.10.10.10">
    <property type="entry name" value="Winged helix-like DNA-binding domain superfamily/Winged helix DNA-binding domain"/>
    <property type="match status" value="1"/>
</dbReference>
<dbReference type="Proteomes" id="UP000244855">
    <property type="component" value="Unassembled WGS sequence"/>
</dbReference>
<dbReference type="Pfam" id="PF00891">
    <property type="entry name" value="Methyltransf_2"/>
    <property type="match status" value="1"/>
</dbReference>
<evidence type="ECO:0000259" key="6">
    <source>
        <dbReference type="Pfam" id="PF08100"/>
    </source>
</evidence>
<dbReference type="Pfam" id="PF08100">
    <property type="entry name" value="Dimerisation"/>
    <property type="match status" value="1"/>
</dbReference>
<dbReference type="PIRSF" id="PIRSF005739">
    <property type="entry name" value="O-mtase"/>
    <property type="match status" value="1"/>
</dbReference>
<evidence type="ECO:0000256" key="1">
    <source>
        <dbReference type="ARBA" id="ARBA00022603"/>
    </source>
</evidence>
<evidence type="ECO:0000256" key="2">
    <source>
        <dbReference type="ARBA" id="ARBA00022679"/>
    </source>
</evidence>
<evidence type="ECO:0000256" key="3">
    <source>
        <dbReference type="ARBA" id="ARBA00022691"/>
    </source>
</evidence>
<dbReference type="PANTHER" id="PTHR43712">
    <property type="entry name" value="PUTATIVE (AFU_ORTHOLOGUE AFUA_4G14580)-RELATED"/>
    <property type="match status" value="1"/>
</dbReference>
<dbReference type="GO" id="GO:0008171">
    <property type="term" value="F:O-methyltransferase activity"/>
    <property type="evidence" value="ECO:0007669"/>
    <property type="project" value="InterPro"/>
</dbReference>
<dbReference type="EMBL" id="KZ805340">
    <property type="protein sequence ID" value="PVI02648.1"/>
    <property type="molecule type" value="Genomic_DNA"/>
</dbReference>
<dbReference type="InterPro" id="IPR001077">
    <property type="entry name" value="COMT_C"/>
</dbReference>
<dbReference type="InterPro" id="IPR012967">
    <property type="entry name" value="COMT_dimerisation"/>
</dbReference>
<dbReference type="AlphaFoldDB" id="A0A2V1DWB3"/>
<dbReference type="OrthoDB" id="1606438at2759"/>
<feature type="domain" description="O-methyltransferase C-terminal" evidence="5">
    <location>
        <begin position="162"/>
        <end position="352"/>
    </location>
</feature>
<feature type="domain" description="O-methyltransferase dimerisation" evidence="6">
    <location>
        <begin position="33"/>
        <end position="110"/>
    </location>
</feature>
<keyword evidence="2 7" id="KW-0808">Transferase</keyword>
<evidence type="ECO:0000313" key="7">
    <source>
        <dbReference type="EMBL" id="PVI02648.1"/>
    </source>
</evidence>
<dbReference type="SUPFAM" id="SSF46785">
    <property type="entry name" value="Winged helix' DNA-binding domain"/>
    <property type="match status" value="1"/>
</dbReference>
<proteinExistence type="predicted"/>
<dbReference type="Gene3D" id="3.40.50.150">
    <property type="entry name" value="Vaccinia Virus protein VP39"/>
    <property type="match status" value="1"/>
</dbReference>
<reference evidence="7 8" key="1">
    <citation type="journal article" date="2018" name="Sci. Rep.">
        <title>Comparative genomics provides insights into the lifestyle and reveals functional heterogeneity of dark septate endophytic fungi.</title>
        <authorList>
            <person name="Knapp D.G."/>
            <person name="Nemeth J.B."/>
            <person name="Barry K."/>
            <person name="Hainaut M."/>
            <person name="Henrissat B."/>
            <person name="Johnson J."/>
            <person name="Kuo A."/>
            <person name="Lim J.H.P."/>
            <person name="Lipzen A."/>
            <person name="Nolan M."/>
            <person name="Ohm R.A."/>
            <person name="Tamas L."/>
            <person name="Grigoriev I.V."/>
            <person name="Spatafora J.W."/>
            <person name="Nagy L.G."/>
            <person name="Kovacs G.M."/>
        </authorList>
    </citation>
    <scope>NUCLEOTIDE SEQUENCE [LARGE SCALE GENOMIC DNA]</scope>
    <source>
        <strain evidence="7 8">DSE2036</strain>
    </source>
</reference>
<accession>A0A2V1DWB3</accession>
<protein>
    <submittedName>
        <fullName evidence="7">S-adenosyl-L-methionine-dependent methyltransferase</fullName>
    </submittedName>
</protein>
<keyword evidence="3" id="KW-0949">S-adenosyl-L-methionine</keyword>
<dbReference type="InterPro" id="IPR029063">
    <property type="entry name" value="SAM-dependent_MTases_sf"/>
</dbReference>
<evidence type="ECO:0000259" key="5">
    <source>
        <dbReference type="Pfam" id="PF00891"/>
    </source>
</evidence>
<dbReference type="SUPFAM" id="SSF53335">
    <property type="entry name" value="S-adenosyl-L-methionine-dependent methyltransferases"/>
    <property type="match status" value="1"/>
</dbReference>
<evidence type="ECO:0000313" key="8">
    <source>
        <dbReference type="Proteomes" id="UP000244855"/>
    </source>
</evidence>
<dbReference type="InterPro" id="IPR036390">
    <property type="entry name" value="WH_DNA-bd_sf"/>
</dbReference>
<keyword evidence="1 7" id="KW-0489">Methyltransferase</keyword>
<dbReference type="InterPro" id="IPR016461">
    <property type="entry name" value="COMT-like"/>
</dbReference>